<dbReference type="AlphaFoldDB" id="A0ABC9TRU6"/>
<feature type="compositionally biased region" description="Basic and acidic residues" evidence="1">
    <location>
        <begin position="168"/>
        <end position="180"/>
    </location>
</feature>
<evidence type="ECO:0000313" key="2">
    <source>
        <dbReference type="EMBL" id="ERI74057.1"/>
    </source>
</evidence>
<gene>
    <name evidence="2" type="ORF">CLOSYM_04315</name>
</gene>
<evidence type="ECO:0000313" key="3">
    <source>
        <dbReference type="Proteomes" id="UP000016491"/>
    </source>
</evidence>
<sequence>MVKIFKDTTFLASDTVTHALPLREHPKSALSSLESPYMLHILQFVWNTVFSRHRQRKVQKISPSIGQYIRAEADRFLRCPQDHPGVLFIPQQEDGAQLCPRDVVGYPKADHPQQTPGIKDLAPGRVEKRADAQQVKPKEGQELLVQLTSSPEGLQRLGFVHSPQVEKQTGHHRDRRREQEQQIGDGRAFQHPEIGLPIVALLLLPPASPGEKIPQLDRQKHGDIHRPQNQGIAQDLGYIVLPPHGQADGNVDEIGDQQKTKDHRKDLGRCGMPAPPCCRRFQNIAPANLLRPASAEYQPHSLAGLGGANLQLRCNQDALHAQLDTLAIGAVQAQIIVHRYAAALHHALYGSAKSIQLFEVMYHQTKPRSVHMTTTTNLDLPFCFFHSTTIPRAWK</sequence>
<evidence type="ECO:0000256" key="1">
    <source>
        <dbReference type="SAM" id="MobiDB-lite"/>
    </source>
</evidence>
<dbReference type="EMBL" id="AWSU01000344">
    <property type="protein sequence ID" value="ERI74057.1"/>
    <property type="molecule type" value="Genomic_DNA"/>
</dbReference>
<name>A0ABC9TRU6_CLOSY</name>
<proteinExistence type="predicted"/>
<protein>
    <submittedName>
        <fullName evidence="2">Uncharacterized protein</fullName>
    </submittedName>
</protein>
<comment type="caution">
    <text evidence="2">The sequence shown here is derived from an EMBL/GenBank/DDBJ whole genome shotgun (WGS) entry which is preliminary data.</text>
</comment>
<organism evidence="2 3">
    <name type="scientific">[Clostridium] symbiosum ATCC 14940</name>
    <dbReference type="NCBI Taxonomy" id="411472"/>
    <lineage>
        <taxon>Bacteria</taxon>
        <taxon>Bacillati</taxon>
        <taxon>Bacillota</taxon>
        <taxon>Clostridia</taxon>
        <taxon>Lachnospirales</taxon>
        <taxon>Lachnospiraceae</taxon>
        <taxon>Otoolea</taxon>
    </lineage>
</organism>
<reference evidence="2 3" key="1">
    <citation type="submission" date="2013-07" db="EMBL/GenBank/DDBJ databases">
        <authorList>
            <person name="Weinstock G."/>
            <person name="Sodergren E."/>
            <person name="Wylie T."/>
            <person name="Fulton L."/>
            <person name="Fulton R."/>
            <person name="Fronick C."/>
            <person name="O'Laughlin M."/>
            <person name="Godfrey J."/>
            <person name="Miner T."/>
            <person name="Herter B."/>
            <person name="Appelbaum E."/>
            <person name="Cordes M."/>
            <person name="Lek S."/>
            <person name="Wollam A."/>
            <person name="Pepin K.H."/>
            <person name="Palsikar V.B."/>
            <person name="Mitreva M."/>
            <person name="Wilson R.K."/>
        </authorList>
    </citation>
    <scope>NUCLEOTIDE SEQUENCE [LARGE SCALE GENOMIC DNA]</scope>
    <source>
        <strain evidence="2 3">ATCC 14940</strain>
    </source>
</reference>
<dbReference type="Proteomes" id="UP000016491">
    <property type="component" value="Unassembled WGS sequence"/>
</dbReference>
<feature type="region of interest" description="Disordered" evidence="1">
    <location>
        <begin position="155"/>
        <end position="189"/>
    </location>
</feature>
<accession>A0ABC9TRU6</accession>